<dbReference type="OrthoDB" id="677919at2"/>
<dbReference type="Proteomes" id="UP000305848">
    <property type="component" value="Unassembled WGS sequence"/>
</dbReference>
<name>A0A4U3KPM1_9BACT</name>
<evidence type="ECO:0000313" key="1">
    <source>
        <dbReference type="EMBL" id="TKK64195.1"/>
    </source>
</evidence>
<dbReference type="AlphaFoldDB" id="A0A4U3KPM1"/>
<dbReference type="EMBL" id="SZQL01000040">
    <property type="protein sequence ID" value="TKK64195.1"/>
    <property type="molecule type" value="Genomic_DNA"/>
</dbReference>
<accession>A0A4U3KPM1</accession>
<dbReference type="RefSeq" id="WP_137264193.1">
    <property type="nucleotide sequence ID" value="NZ_SZQL01000040.1"/>
</dbReference>
<organism evidence="1 2">
    <name type="scientific">Ilyomonas limi</name>
    <dbReference type="NCBI Taxonomy" id="2575867"/>
    <lineage>
        <taxon>Bacteria</taxon>
        <taxon>Pseudomonadati</taxon>
        <taxon>Bacteroidota</taxon>
        <taxon>Chitinophagia</taxon>
        <taxon>Chitinophagales</taxon>
        <taxon>Chitinophagaceae</taxon>
        <taxon>Ilyomonas</taxon>
    </lineage>
</organism>
<sequence>MMKQYQVYSINDADQFDANDYLTITDEVAFILKQTAGMLPAYKEDIIVSYLKDHAIKNTWITANPLLAKLVSSNVLPTADIEALFDASRNNQTFRTQFEAFLKNKLQATVSS</sequence>
<reference evidence="1 2" key="1">
    <citation type="submission" date="2019-05" db="EMBL/GenBank/DDBJ databases">
        <title>Panacibacter sp. strain 17mud1-8 Genome sequencing and assembly.</title>
        <authorList>
            <person name="Chhetri G."/>
        </authorList>
    </citation>
    <scope>NUCLEOTIDE SEQUENCE [LARGE SCALE GENOMIC DNA]</scope>
    <source>
        <strain evidence="1 2">17mud1-8</strain>
    </source>
</reference>
<gene>
    <name evidence="1" type="ORF">FC093_23100</name>
</gene>
<comment type="caution">
    <text evidence="1">The sequence shown here is derived from an EMBL/GenBank/DDBJ whole genome shotgun (WGS) entry which is preliminary data.</text>
</comment>
<proteinExistence type="predicted"/>
<protein>
    <submittedName>
        <fullName evidence="1">Uncharacterized protein</fullName>
    </submittedName>
</protein>
<keyword evidence="2" id="KW-1185">Reference proteome</keyword>
<evidence type="ECO:0000313" key="2">
    <source>
        <dbReference type="Proteomes" id="UP000305848"/>
    </source>
</evidence>